<dbReference type="RefSeq" id="WP_085548590.1">
    <property type="nucleotide sequence ID" value="NZ_FXAR01000001.1"/>
</dbReference>
<reference evidence="2" key="1">
    <citation type="submission" date="2017-04" db="EMBL/GenBank/DDBJ databases">
        <authorList>
            <person name="Varghese N."/>
            <person name="Submissions S."/>
        </authorList>
    </citation>
    <scope>NUCLEOTIDE SEQUENCE [LARGE SCALE GENOMIC DNA]</scope>
    <source>
        <strain evidence="2">VDS</strain>
    </source>
</reference>
<dbReference type="STRING" id="1610489.SAMN06295981_0441"/>
<dbReference type="EMBL" id="FXAR01000001">
    <property type="protein sequence ID" value="SMG09704.1"/>
    <property type="molecule type" value="Genomic_DNA"/>
</dbReference>
<protein>
    <submittedName>
        <fullName evidence="1">Uncharacterized protein</fullName>
    </submittedName>
</protein>
<accession>A0A1X7I598</accession>
<dbReference type="OrthoDB" id="4427551at2"/>
<name>A0A1X7I598_9CORY</name>
<dbReference type="Proteomes" id="UP000193309">
    <property type="component" value="Unassembled WGS sequence"/>
</dbReference>
<organism evidence="1 2">
    <name type="scientific">Corynebacterium pollutisoli</name>
    <dbReference type="NCBI Taxonomy" id="1610489"/>
    <lineage>
        <taxon>Bacteria</taxon>
        <taxon>Bacillati</taxon>
        <taxon>Actinomycetota</taxon>
        <taxon>Actinomycetes</taxon>
        <taxon>Mycobacteriales</taxon>
        <taxon>Corynebacteriaceae</taxon>
        <taxon>Corynebacterium</taxon>
    </lineage>
</organism>
<keyword evidence="2" id="KW-1185">Reference proteome</keyword>
<proteinExistence type="predicted"/>
<gene>
    <name evidence="1" type="ORF">SAMN06295981_0441</name>
</gene>
<evidence type="ECO:0000313" key="2">
    <source>
        <dbReference type="Proteomes" id="UP000193309"/>
    </source>
</evidence>
<sequence>MIVSTPPPALATACGLALVATLLPLGLAAALTPRDEPIALESVDIITLGGVDPALSATAPRSCDRRASLTMGAHEFTCGDVTVVTRSAEDVEDLPRFGVRAIRAATFATATPPDMTRAEVGEGLRAWTGGPTSVGDTAYSVIVLGERSGANALVAAPSGPEGAVTDTTSALLSDVRRVP</sequence>
<evidence type="ECO:0000313" key="1">
    <source>
        <dbReference type="EMBL" id="SMG09704.1"/>
    </source>
</evidence>
<dbReference type="AlphaFoldDB" id="A0A1X7I598"/>